<keyword evidence="1 8" id="KW-0813">Transport</keyword>
<protein>
    <recommendedName>
        <fullName evidence="8">Putative manganese efflux pump MntP</fullName>
    </recommendedName>
</protein>
<keyword evidence="7 8" id="KW-0464">Manganese</keyword>
<keyword evidence="2 8" id="KW-1003">Cell membrane</keyword>
<dbReference type="PANTHER" id="PTHR35529:SF1">
    <property type="entry name" value="MANGANESE EFFLUX PUMP MNTP-RELATED"/>
    <property type="match status" value="1"/>
</dbReference>
<evidence type="ECO:0000256" key="3">
    <source>
        <dbReference type="ARBA" id="ARBA00022692"/>
    </source>
</evidence>
<evidence type="ECO:0000256" key="5">
    <source>
        <dbReference type="ARBA" id="ARBA00023065"/>
    </source>
</evidence>
<comment type="subcellular location">
    <subcellularLocation>
        <location evidence="8">Cell membrane</location>
        <topology evidence="8">Multi-pass membrane protein</topology>
    </subcellularLocation>
</comment>
<evidence type="ECO:0000313" key="10">
    <source>
        <dbReference type="Proteomes" id="UP000824112"/>
    </source>
</evidence>
<comment type="similarity">
    <text evidence="8">Belongs to the MntP (TC 9.B.29) family.</text>
</comment>
<dbReference type="HAMAP" id="MF_01521">
    <property type="entry name" value="MntP_pump"/>
    <property type="match status" value="1"/>
</dbReference>
<keyword evidence="6 8" id="KW-0472">Membrane</keyword>
<feature type="transmembrane region" description="Helical" evidence="8">
    <location>
        <begin position="133"/>
        <end position="155"/>
    </location>
</feature>
<evidence type="ECO:0000256" key="7">
    <source>
        <dbReference type="ARBA" id="ARBA00023211"/>
    </source>
</evidence>
<keyword evidence="4 8" id="KW-1133">Transmembrane helix</keyword>
<feature type="transmembrane region" description="Helical" evidence="8">
    <location>
        <begin position="6"/>
        <end position="27"/>
    </location>
</feature>
<dbReference type="InterPro" id="IPR003810">
    <property type="entry name" value="Mntp/YtaF"/>
</dbReference>
<feature type="transmembrane region" description="Helical" evidence="8">
    <location>
        <begin position="167"/>
        <end position="186"/>
    </location>
</feature>
<comment type="caution">
    <text evidence="9">The sequence shown here is derived from an EMBL/GenBank/DDBJ whole genome shotgun (WGS) entry which is preliminary data.</text>
</comment>
<proteinExistence type="inferred from homology"/>
<feature type="transmembrane region" description="Helical" evidence="8">
    <location>
        <begin position="107"/>
        <end position="127"/>
    </location>
</feature>
<evidence type="ECO:0000256" key="6">
    <source>
        <dbReference type="ARBA" id="ARBA00023136"/>
    </source>
</evidence>
<name>A0A9D1SC65_9BACT</name>
<gene>
    <name evidence="8" type="primary">mntP</name>
    <name evidence="9" type="ORF">IAB03_02990</name>
</gene>
<dbReference type="PANTHER" id="PTHR35529">
    <property type="entry name" value="MANGANESE EFFLUX PUMP MNTP-RELATED"/>
    <property type="match status" value="1"/>
</dbReference>
<evidence type="ECO:0000256" key="1">
    <source>
        <dbReference type="ARBA" id="ARBA00022448"/>
    </source>
</evidence>
<dbReference type="Proteomes" id="UP000824112">
    <property type="component" value="Unassembled WGS sequence"/>
</dbReference>
<dbReference type="InterPro" id="IPR022929">
    <property type="entry name" value="Put_MntP"/>
</dbReference>
<dbReference type="EMBL" id="DVNA01000066">
    <property type="protein sequence ID" value="HIU54756.1"/>
    <property type="molecule type" value="Genomic_DNA"/>
</dbReference>
<dbReference type="Pfam" id="PF02659">
    <property type="entry name" value="Mntp"/>
    <property type="match status" value="1"/>
</dbReference>
<comment type="function">
    <text evidence="8">Probably functions as a manganese efflux pump.</text>
</comment>
<dbReference type="GO" id="GO:0005886">
    <property type="term" value="C:plasma membrane"/>
    <property type="evidence" value="ECO:0007669"/>
    <property type="project" value="UniProtKB-SubCell"/>
</dbReference>
<keyword evidence="3 8" id="KW-0812">Transmembrane</keyword>
<keyword evidence="5 8" id="KW-0406">Ion transport</keyword>
<feature type="transmembrane region" description="Helical" evidence="8">
    <location>
        <begin position="70"/>
        <end position="86"/>
    </location>
</feature>
<evidence type="ECO:0000313" key="9">
    <source>
        <dbReference type="EMBL" id="HIU54756.1"/>
    </source>
</evidence>
<accession>A0A9D1SC65</accession>
<sequence length="189" mass="20548">MNFLEILLLSLALSMDSFAISLTSGVIMRTPSVWRTVKIALFLAVFQAAMPFIGWIIGAEFKHFIEDCDHWIVFAILLFLGGKMIIESIRHQDDEHACFDPSNTKTLIGLSLATSIDALAVGISLAFLGQTLLVTLLTLGITTFICSVAGIRIGARFGKRMKSGAEILGGILLILIGVRVLIEHLADCN</sequence>
<dbReference type="AlphaFoldDB" id="A0A9D1SC65"/>
<evidence type="ECO:0000256" key="8">
    <source>
        <dbReference type="HAMAP-Rule" id="MF_01521"/>
    </source>
</evidence>
<reference evidence="9" key="1">
    <citation type="submission" date="2020-10" db="EMBL/GenBank/DDBJ databases">
        <authorList>
            <person name="Gilroy R."/>
        </authorList>
    </citation>
    <scope>NUCLEOTIDE SEQUENCE</scope>
    <source>
        <strain evidence="9">CHK158-818</strain>
    </source>
</reference>
<dbReference type="GO" id="GO:0005384">
    <property type="term" value="F:manganese ion transmembrane transporter activity"/>
    <property type="evidence" value="ECO:0007669"/>
    <property type="project" value="UniProtKB-UniRule"/>
</dbReference>
<evidence type="ECO:0000256" key="4">
    <source>
        <dbReference type="ARBA" id="ARBA00022989"/>
    </source>
</evidence>
<reference evidence="9" key="2">
    <citation type="journal article" date="2021" name="PeerJ">
        <title>Extensive microbial diversity within the chicken gut microbiome revealed by metagenomics and culture.</title>
        <authorList>
            <person name="Gilroy R."/>
            <person name="Ravi A."/>
            <person name="Getino M."/>
            <person name="Pursley I."/>
            <person name="Horton D.L."/>
            <person name="Alikhan N.F."/>
            <person name="Baker D."/>
            <person name="Gharbi K."/>
            <person name="Hall N."/>
            <person name="Watson M."/>
            <person name="Adriaenssens E.M."/>
            <person name="Foster-Nyarko E."/>
            <person name="Jarju S."/>
            <person name="Secka A."/>
            <person name="Antonio M."/>
            <person name="Oren A."/>
            <person name="Chaudhuri R.R."/>
            <person name="La Ragione R."/>
            <person name="Hildebrand F."/>
            <person name="Pallen M.J."/>
        </authorList>
    </citation>
    <scope>NUCLEOTIDE SEQUENCE</scope>
    <source>
        <strain evidence="9">CHK158-818</strain>
    </source>
</reference>
<evidence type="ECO:0000256" key="2">
    <source>
        <dbReference type="ARBA" id="ARBA00022475"/>
    </source>
</evidence>
<feature type="transmembrane region" description="Helical" evidence="8">
    <location>
        <begin position="39"/>
        <end position="58"/>
    </location>
</feature>
<organism evidence="9 10">
    <name type="scientific">Candidatus Gallibacteroides avistercoris</name>
    <dbReference type="NCBI Taxonomy" id="2840833"/>
    <lineage>
        <taxon>Bacteria</taxon>
        <taxon>Pseudomonadati</taxon>
        <taxon>Bacteroidota</taxon>
        <taxon>Bacteroidia</taxon>
        <taxon>Bacteroidales</taxon>
        <taxon>Bacteroidaceae</taxon>
        <taxon>Bacteroidaceae incertae sedis</taxon>
        <taxon>Candidatus Gallibacteroides</taxon>
    </lineage>
</organism>